<dbReference type="EMBL" id="MNAD01001616">
    <property type="protein sequence ID" value="OJT03403.1"/>
    <property type="molecule type" value="Genomic_DNA"/>
</dbReference>
<feature type="compositionally biased region" description="Basic residues" evidence="1">
    <location>
        <begin position="411"/>
        <end position="425"/>
    </location>
</feature>
<evidence type="ECO:0000313" key="3">
    <source>
        <dbReference type="Proteomes" id="UP000184267"/>
    </source>
</evidence>
<protein>
    <submittedName>
        <fullName evidence="2">Uncharacterized protein</fullName>
    </submittedName>
</protein>
<name>A0A1M2V786_TRAPU</name>
<comment type="caution">
    <text evidence="2">The sequence shown here is derived from an EMBL/GenBank/DDBJ whole genome shotgun (WGS) entry which is preliminary data.</text>
</comment>
<gene>
    <name evidence="2" type="ORF">TRAPUB_6001</name>
</gene>
<proteinExistence type="predicted"/>
<dbReference type="OrthoDB" id="3263739at2759"/>
<evidence type="ECO:0000256" key="1">
    <source>
        <dbReference type="SAM" id="MobiDB-lite"/>
    </source>
</evidence>
<keyword evidence="3" id="KW-1185">Reference proteome</keyword>
<organism evidence="2 3">
    <name type="scientific">Trametes pubescens</name>
    <name type="common">White-rot fungus</name>
    <dbReference type="NCBI Taxonomy" id="154538"/>
    <lineage>
        <taxon>Eukaryota</taxon>
        <taxon>Fungi</taxon>
        <taxon>Dikarya</taxon>
        <taxon>Basidiomycota</taxon>
        <taxon>Agaricomycotina</taxon>
        <taxon>Agaricomycetes</taxon>
        <taxon>Polyporales</taxon>
        <taxon>Polyporaceae</taxon>
        <taxon>Trametes</taxon>
    </lineage>
</organism>
<feature type="region of interest" description="Disordered" evidence="1">
    <location>
        <begin position="406"/>
        <end position="426"/>
    </location>
</feature>
<sequence>MPEGYIANKHDTLRAQRKDLKRYLKPLQAGEMCVKARGKEFVIAAGYHALRVHFALEGTMVVLPTRDFMDMISEDCPGNNGTASKAARMHSFIVPSRLRDPNARELSHSNQTLAIFAAVVGAEYTLAMVDHNRLLRIHIMSRSVHWRTSDLEPGSEMWSSLWSDNHGPDWIHEREAACAALDAWRLSILAEPAKGRQPAMVDIMCSTQEVFAGFGQHTAHDALHDMAMHPGTPPIFICSDDDRFARLKSTLGTYPLQYVSNNYRQRCLSYANQPSPIAYNYTTDDNFLQRYLKVYRKSVVRMSRELYNEFARLGLFNRLHRIGEPYSVQPEELINVAYTEVPVYQFAGATGDPVYSAIVASRPYGWQYTDDVVDEMIAPDARGAGFSTTLGPASFQVFKDNQHEFDTQGKPGRKAKVRTGKRGRPAKAEPLVGKLRERAARAVSAQARAHARAEVLSSLLQGVEDHEVGGRSQRVGRAILRAQSMRTDRKTRSHSTVV</sequence>
<dbReference type="AlphaFoldDB" id="A0A1M2V786"/>
<dbReference type="OMA" id="KNNQYDW"/>
<reference evidence="2 3" key="1">
    <citation type="submission" date="2016-10" db="EMBL/GenBank/DDBJ databases">
        <title>Genome sequence of the basidiomycete white-rot fungus Trametes pubescens.</title>
        <authorList>
            <person name="Makela M.R."/>
            <person name="Granchi Z."/>
            <person name="Peng M."/>
            <person name="De Vries R.P."/>
            <person name="Grigoriev I."/>
            <person name="Riley R."/>
            <person name="Hilden K."/>
        </authorList>
    </citation>
    <scope>NUCLEOTIDE SEQUENCE [LARGE SCALE GENOMIC DNA]</scope>
    <source>
        <strain evidence="2 3">FBCC735</strain>
    </source>
</reference>
<accession>A0A1M2V786</accession>
<evidence type="ECO:0000313" key="2">
    <source>
        <dbReference type="EMBL" id="OJT03403.1"/>
    </source>
</evidence>
<dbReference type="Proteomes" id="UP000184267">
    <property type="component" value="Unassembled WGS sequence"/>
</dbReference>